<evidence type="ECO:0000259" key="1">
    <source>
        <dbReference type="SMART" id="SM00729"/>
    </source>
</evidence>
<protein>
    <recommendedName>
        <fullName evidence="1">Elp3/MiaA/NifB-like radical SAM core domain-containing protein</fullName>
    </recommendedName>
</protein>
<dbReference type="InterPro" id="IPR006638">
    <property type="entry name" value="Elp3/MiaA/NifB-like_rSAM"/>
</dbReference>
<evidence type="ECO:0000313" key="3">
    <source>
        <dbReference type="Proteomes" id="UP000703893"/>
    </source>
</evidence>
<comment type="caution">
    <text evidence="2">The sequence shown here is derived from an EMBL/GenBank/DDBJ whole genome shotgun (WGS) entry which is preliminary data.</text>
</comment>
<dbReference type="SMART" id="SM00729">
    <property type="entry name" value="Elp3"/>
    <property type="match status" value="1"/>
</dbReference>
<dbReference type="GO" id="GO:0003824">
    <property type="term" value="F:catalytic activity"/>
    <property type="evidence" value="ECO:0007669"/>
    <property type="project" value="InterPro"/>
</dbReference>
<dbReference type="AlphaFoldDB" id="A0A938BP19"/>
<dbReference type="SFLD" id="SFLDG01082">
    <property type="entry name" value="B12-binding_domain_containing"/>
    <property type="match status" value="1"/>
</dbReference>
<proteinExistence type="predicted"/>
<feature type="non-terminal residue" evidence="2">
    <location>
        <position position="1"/>
    </location>
</feature>
<dbReference type="InterPro" id="IPR058240">
    <property type="entry name" value="rSAM_sf"/>
</dbReference>
<reference evidence="2 3" key="1">
    <citation type="submission" date="2019-03" db="EMBL/GenBank/DDBJ databases">
        <title>Lake Tanganyika Metagenome-Assembled Genomes (MAGs).</title>
        <authorList>
            <person name="Tran P."/>
        </authorList>
    </citation>
    <scope>NUCLEOTIDE SEQUENCE [LARGE SCALE GENOMIC DNA]</scope>
    <source>
        <strain evidence="2">K_DeepCast_65m_m2_236</strain>
    </source>
</reference>
<feature type="domain" description="Elp3/MiaA/NifB-like radical SAM core" evidence="1">
    <location>
        <begin position="2"/>
        <end position="229"/>
    </location>
</feature>
<dbReference type="InterPro" id="IPR007197">
    <property type="entry name" value="rSAM"/>
</dbReference>
<dbReference type="Proteomes" id="UP000703893">
    <property type="component" value="Unassembled WGS sequence"/>
</dbReference>
<name>A0A938BP19_9BACT</name>
<evidence type="ECO:0000313" key="2">
    <source>
        <dbReference type="EMBL" id="MBM3275958.1"/>
    </source>
</evidence>
<dbReference type="GO" id="GO:0051536">
    <property type="term" value="F:iron-sulfur cluster binding"/>
    <property type="evidence" value="ECO:0007669"/>
    <property type="project" value="InterPro"/>
</dbReference>
<dbReference type="EMBL" id="VGJX01000795">
    <property type="protein sequence ID" value="MBM3275958.1"/>
    <property type="molecule type" value="Genomic_DNA"/>
</dbReference>
<sequence length="395" mass="45140">YGAPFIWTGKGCQSTCLFCGGSALGHKALFSRTGYSYRPFEQVLHDMEVLGRWSGGSFMFDFDPVTDPGKREYYKTLFERLPKKRYHVAFYCWSLPDDEFIDLLAATFRSCVIGIDAQTYSEPLRARLARTAWIKPFASDDALEHALTVCRSHPNCAVAMYGIVGLATETADDVRRSEQWIGHLLDGYGDVFYELQTTPLSIEPGALMAYNPDKYGMTALRKTFEDYYEFTRLQYFRDAGFHEAPYDPDLPHPYGVHQKQDAPDRVWHDFHRIQKTIDDRILEIHNRQAIESLRIEADRVLLTLRNRTAYQDVWRLVPWAAQEAIGRGLPLVEVDASRAWINVPHRDAIAADERLTWMGGQIDSIAAAVRSRRVELRLPDAPQHLWGALEAACLV</sequence>
<dbReference type="SFLD" id="SFLDS00029">
    <property type="entry name" value="Radical_SAM"/>
    <property type="match status" value="1"/>
</dbReference>
<accession>A0A938BP19</accession>
<gene>
    <name evidence="2" type="ORF">FJZ00_12460</name>
</gene>
<organism evidence="2 3">
    <name type="scientific">Candidatus Tanganyikabacteria bacterium</name>
    <dbReference type="NCBI Taxonomy" id="2961651"/>
    <lineage>
        <taxon>Bacteria</taxon>
        <taxon>Bacillati</taxon>
        <taxon>Candidatus Sericytochromatia</taxon>
        <taxon>Candidatus Tanganyikabacteria</taxon>
    </lineage>
</organism>
<dbReference type="SUPFAM" id="SSF102114">
    <property type="entry name" value="Radical SAM enzymes"/>
    <property type="match status" value="1"/>
</dbReference>